<comment type="caution">
    <text evidence="10">The sequence shown here is derived from an EMBL/GenBank/DDBJ whole genome shotgun (WGS) entry which is preliminary data.</text>
</comment>
<keyword evidence="2" id="KW-0378">Hydrolase</keyword>
<dbReference type="InterPro" id="IPR027417">
    <property type="entry name" value="P-loop_NTPase"/>
</dbReference>
<dbReference type="PANTHER" id="PTHR13748:SF31">
    <property type="entry name" value="ZINC-REGULATED GTPASE METALLOPROTEIN ACTIVATOR 1A-RELATED"/>
    <property type="match status" value="1"/>
</dbReference>
<organism evidence="10 11">
    <name type="scientific">Ridgeia piscesae</name>
    <name type="common">Tubeworm</name>
    <dbReference type="NCBI Taxonomy" id="27915"/>
    <lineage>
        <taxon>Eukaryota</taxon>
        <taxon>Metazoa</taxon>
        <taxon>Spiralia</taxon>
        <taxon>Lophotrochozoa</taxon>
        <taxon>Annelida</taxon>
        <taxon>Polychaeta</taxon>
        <taxon>Sedentaria</taxon>
        <taxon>Canalipalpata</taxon>
        <taxon>Sabellida</taxon>
        <taxon>Siboglinidae</taxon>
        <taxon>Ridgeia</taxon>
    </lineage>
</organism>
<gene>
    <name evidence="10" type="ORF">NP493_177g03004</name>
</gene>
<dbReference type="Gene3D" id="3.40.50.300">
    <property type="entry name" value="P-loop containing nucleotide triphosphate hydrolases"/>
    <property type="match status" value="1"/>
</dbReference>
<dbReference type="AlphaFoldDB" id="A0AAD9P396"/>
<dbReference type="InterPro" id="IPR051316">
    <property type="entry name" value="Zinc-reg_GTPase_activator"/>
</dbReference>
<accession>A0AAD9P396</accession>
<dbReference type="GO" id="GO:0005737">
    <property type="term" value="C:cytoplasm"/>
    <property type="evidence" value="ECO:0007669"/>
    <property type="project" value="TreeGrafter"/>
</dbReference>
<evidence type="ECO:0000256" key="4">
    <source>
        <dbReference type="ARBA" id="ARBA00023134"/>
    </source>
</evidence>
<evidence type="ECO:0000313" key="11">
    <source>
        <dbReference type="Proteomes" id="UP001209878"/>
    </source>
</evidence>
<evidence type="ECO:0000256" key="3">
    <source>
        <dbReference type="ARBA" id="ARBA00022833"/>
    </source>
</evidence>
<dbReference type="EMBL" id="JAODUO010000177">
    <property type="protein sequence ID" value="KAK2187140.1"/>
    <property type="molecule type" value="Genomic_DNA"/>
</dbReference>
<dbReference type="Gene3D" id="3.30.1220.10">
    <property type="entry name" value="CobW-like, C-terminal domain"/>
    <property type="match status" value="1"/>
</dbReference>
<evidence type="ECO:0000259" key="9">
    <source>
        <dbReference type="Pfam" id="PF07683"/>
    </source>
</evidence>
<dbReference type="GO" id="GO:0016787">
    <property type="term" value="F:hydrolase activity"/>
    <property type="evidence" value="ECO:0007669"/>
    <property type="project" value="UniProtKB-KW"/>
</dbReference>
<dbReference type="PANTHER" id="PTHR13748">
    <property type="entry name" value="COBW-RELATED"/>
    <property type="match status" value="1"/>
</dbReference>
<reference evidence="10" key="1">
    <citation type="journal article" date="2023" name="Mol. Biol. Evol.">
        <title>Third-Generation Sequencing Reveals the Adaptive Role of the Epigenome in Three Deep-Sea Polychaetes.</title>
        <authorList>
            <person name="Perez M."/>
            <person name="Aroh O."/>
            <person name="Sun Y."/>
            <person name="Lan Y."/>
            <person name="Juniper S.K."/>
            <person name="Young C.R."/>
            <person name="Angers B."/>
            <person name="Qian P.Y."/>
        </authorList>
    </citation>
    <scope>NUCLEOTIDE SEQUENCE</scope>
    <source>
        <strain evidence="10">R07B-5</strain>
    </source>
</reference>
<evidence type="ECO:0000313" key="10">
    <source>
        <dbReference type="EMBL" id="KAK2187140.1"/>
    </source>
</evidence>
<dbReference type="SUPFAM" id="SSF52540">
    <property type="entry name" value="P-loop containing nucleoside triphosphate hydrolases"/>
    <property type="match status" value="1"/>
</dbReference>
<evidence type="ECO:0000256" key="1">
    <source>
        <dbReference type="ARBA" id="ARBA00022741"/>
    </source>
</evidence>
<dbReference type="InterPro" id="IPR036627">
    <property type="entry name" value="CobW-likC_sf"/>
</dbReference>
<keyword evidence="4" id="KW-0342">GTP-binding</keyword>
<dbReference type="Pfam" id="PF07683">
    <property type="entry name" value="CobW_C"/>
    <property type="match status" value="1"/>
</dbReference>
<protein>
    <submittedName>
        <fullName evidence="10">Uncharacterized protein</fullName>
    </submittedName>
</protein>
<evidence type="ECO:0000256" key="5">
    <source>
        <dbReference type="ARBA" id="ARBA00023186"/>
    </source>
</evidence>
<evidence type="ECO:0000256" key="7">
    <source>
        <dbReference type="ARBA" id="ARBA00049117"/>
    </source>
</evidence>
<feature type="domain" description="CobW C-terminal" evidence="9">
    <location>
        <begin position="258"/>
        <end position="345"/>
    </location>
</feature>
<evidence type="ECO:0000259" key="8">
    <source>
        <dbReference type="Pfam" id="PF02492"/>
    </source>
</evidence>
<feature type="domain" description="CobW/HypB/UreG nucleotide-binding" evidence="8">
    <location>
        <begin position="23"/>
        <end position="210"/>
    </location>
</feature>
<evidence type="ECO:0000256" key="2">
    <source>
        <dbReference type="ARBA" id="ARBA00022801"/>
    </source>
</evidence>
<keyword evidence="1" id="KW-0547">Nucleotide-binding</keyword>
<dbReference type="InterPro" id="IPR003495">
    <property type="entry name" value="CobW/HypB/UreG_nucleotide-bd"/>
</dbReference>
<dbReference type="Proteomes" id="UP001209878">
    <property type="component" value="Unassembled WGS sequence"/>
</dbReference>
<dbReference type="SUPFAM" id="SSF90002">
    <property type="entry name" value="Hypothetical protein YjiA, C-terminal domain"/>
    <property type="match status" value="1"/>
</dbReference>
<keyword evidence="11" id="KW-1185">Reference proteome</keyword>
<dbReference type="Pfam" id="PF02492">
    <property type="entry name" value="cobW"/>
    <property type="match status" value="1"/>
</dbReference>
<proteinExistence type="inferred from homology"/>
<name>A0AAD9P396_RIDPI</name>
<dbReference type="InterPro" id="IPR011629">
    <property type="entry name" value="CobW-like_C"/>
</dbReference>
<keyword evidence="5" id="KW-0143">Chaperone</keyword>
<evidence type="ECO:0000256" key="6">
    <source>
        <dbReference type="ARBA" id="ARBA00034320"/>
    </source>
</evidence>
<dbReference type="GO" id="GO:0005525">
    <property type="term" value="F:GTP binding"/>
    <property type="evidence" value="ECO:0007669"/>
    <property type="project" value="UniProtKB-KW"/>
</dbReference>
<comment type="catalytic activity">
    <reaction evidence="7">
        <text>GTP + H2O = GDP + phosphate + H(+)</text>
        <dbReference type="Rhea" id="RHEA:19669"/>
        <dbReference type="ChEBI" id="CHEBI:15377"/>
        <dbReference type="ChEBI" id="CHEBI:15378"/>
        <dbReference type="ChEBI" id="CHEBI:37565"/>
        <dbReference type="ChEBI" id="CHEBI:43474"/>
        <dbReference type="ChEBI" id="CHEBI:58189"/>
    </reaction>
    <physiologicalReaction direction="left-to-right" evidence="7">
        <dbReference type="Rhea" id="RHEA:19670"/>
    </physiologicalReaction>
</comment>
<comment type="similarity">
    <text evidence="6">Belongs to the SIMIBI class G3E GTPase family. ZNG1 subfamily.</text>
</comment>
<keyword evidence="3" id="KW-0862">Zinc</keyword>
<dbReference type="CDD" id="cd03112">
    <property type="entry name" value="CobW-like"/>
    <property type="match status" value="1"/>
</dbReference>
<sequence length="351" mass="38759">MGDSSEDDDAVPDLVTVDTGKVPITIITGFLGAGKTTLLNYILTKQHGKRIAVILNEFGEGSAMEKSMSVAESGELFEEWLELKNGCLCCSIKDNGVKAIENLMEKRGRFDYILLETTGLADPGPIASMFWLDDELGSEVFLDGVVTVIDAKYSLQHIDVGAGGNSVVNEAVRQVALADVIVINKLDLVNSDQLQELRTTLRQINGMATLLETEKAVVDLNEVLDINAYTDPTKHRYYGLSCSIVTFVPRHTFCVQCVSTVTVEYEGHVNLEALDTFLQDLLWEKVLVNEKGDTIDIYRLKGVVSVAQEPRRVLVQAVQELVDRQPTTPWGNGEQRVNRLVFIGEISQFFG</sequence>